<dbReference type="AlphaFoldDB" id="A0A0F9W3R7"/>
<evidence type="ECO:0000313" key="2">
    <source>
        <dbReference type="EMBL" id="KKN72708.1"/>
    </source>
</evidence>
<feature type="region of interest" description="Disordered" evidence="1">
    <location>
        <begin position="1"/>
        <end position="47"/>
    </location>
</feature>
<feature type="compositionally biased region" description="Basic and acidic residues" evidence="1">
    <location>
        <begin position="34"/>
        <end position="47"/>
    </location>
</feature>
<organism evidence="2">
    <name type="scientific">marine sediment metagenome</name>
    <dbReference type="NCBI Taxonomy" id="412755"/>
    <lineage>
        <taxon>unclassified sequences</taxon>
        <taxon>metagenomes</taxon>
        <taxon>ecological metagenomes</taxon>
    </lineage>
</organism>
<reference evidence="2" key="1">
    <citation type="journal article" date="2015" name="Nature">
        <title>Complex archaea that bridge the gap between prokaryotes and eukaryotes.</title>
        <authorList>
            <person name="Spang A."/>
            <person name="Saw J.H."/>
            <person name="Jorgensen S.L."/>
            <person name="Zaremba-Niedzwiedzka K."/>
            <person name="Martijn J."/>
            <person name="Lind A.E."/>
            <person name="van Eijk R."/>
            <person name="Schleper C."/>
            <person name="Guy L."/>
            <person name="Ettema T.J."/>
        </authorList>
    </citation>
    <scope>NUCLEOTIDE SEQUENCE</scope>
</reference>
<evidence type="ECO:0000256" key="1">
    <source>
        <dbReference type="SAM" id="MobiDB-lite"/>
    </source>
</evidence>
<comment type="caution">
    <text evidence="2">The sequence shown here is derived from an EMBL/GenBank/DDBJ whole genome shotgun (WGS) entry which is preliminary data.</text>
</comment>
<protein>
    <submittedName>
        <fullName evidence="2">Uncharacterized protein</fullName>
    </submittedName>
</protein>
<dbReference type="EMBL" id="LAZR01000356">
    <property type="protein sequence ID" value="KKN72708.1"/>
    <property type="molecule type" value="Genomic_DNA"/>
</dbReference>
<gene>
    <name evidence="2" type="ORF">LCGC14_0407600</name>
</gene>
<proteinExistence type="predicted"/>
<name>A0A0F9W3R7_9ZZZZ</name>
<accession>A0A0F9W3R7</accession>
<sequence length="47" mass="5437">MENLTDFYKPQPTSERRRRAQALADAMGPGDPGFDMKKFTDDMWGEK</sequence>